<dbReference type="GO" id="GO:0046523">
    <property type="term" value="F:S-methyl-5-thioribose-1-phosphate isomerase activity"/>
    <property type="evidence" value="ECO:0007669"/>
    <property type="project" value="UniProtKB-EC"/>
</dbReference>
<dbReference type="NCBIfam" id="NF004326">
    <property type="entry name" value="PRK05720.1"/>
    <property type="match status" value="1"/>
</dbReference>
<comment type="caution">
    <text evidence="3">The sequence shown here is derived from an EMBL/GenBank/DDBJ whole genome shotgun (WGS) entry which is preliminary data.</text>
</comment>
<gene>
    <name evidence="2 3" type="primary">mtnA</name>
    <name evidence="3" type="ORF">KEM09_12160</name>
</gene>
<keyword evidence="2" id="KW-0028">Amino-acid biosynthesis</keyword>
<name>A0ABS5KB28_9BACT</name>
<dbReference type="EC" id="5.3.1.23" evidence="2"/>
<dbReference type="InterPro" id="IPR042529">
    <property type="entry name" value="IF_2B-like_C"/>
</dbReference>
<accession>A0ABS5KB28</accession>
<feature type="site" description="Transition state stabilizer" evidence="2">
    <location>
        <position position="150"/>
    </location>
</feature>
<feature type="binding site" evidence="2">
    <location>
        <position position="90"/>
    </location>
    <ligand>
        <name>substrate</name>
    </ligand>
</feature>
<evidence type="ECO:0000313" key="4">
    <source>
        <dbReference type="Proteomes" id="UP000721861"/>
    </source>
</evidence>
<proteinExistence type="inferred from homology"/>
<dbReference type="NCBIfam" id="TIGR00524">
    <property type="entry name" value="eIF-2B_rel"/>
    <property type="match status" value="1"/>
</dbReference>
<comment type="catalytic activity">
    <reaction evidence="2">
        <text>5-(methylsulfanyl)-alpha-D-ribose 1-phosphate = 5-(methylsulfanyl)-D-ribulose 1-phosphate</text>
        <dbReference type="Rhea" id="RHEA:19989"/>
        <dbReference type="ChEBI" id="CHEBI:58533"/>
        <dbReference type="ChEBI" id="CHEBI:58548"/>
        <dbReference type="EC" id="5.3.1.23"/>
    </reaction>
</comment>
<feature type="binding site" evidence="2">
    <location>
        <begin position="240"/>
        <end position="241"/>
    </location>
    <ligand>
        <name>substrate</name>
    </ligand>
</feature>
<dbReference type="InterPro" id="IPR037171">
    <property type="entry name" value="NagB/RpiA_transferase-like"/>
</dbReference>
<comment type="function">
    <text evidence="2">Catalyzes the interconversion of methylthioribose-1-phosphate (MTR-1-P) into methylthioribulose-1-phosphate (MTRu-1-P).</text>
</comment>
<organism evidence="3 4">
    <name type="scientific">Carboxylicivirga mesophila</name>
    <dbReference type="NCBI Taxonomy" id="1166478"/>
    <lineage>
        <taxon>Bacteria</taxon>
        <taxon>Pseudomonadati</taxon>
        <taxon>Bacteroidota</taxon>
        <taxon>Bacteroidia</taxon>
        <taxon>Marinilabiliales</taxon>
        <taxon>Marinilabiliaceae</taxon>
        <taxon>Carboxylicivirga</taxon>
    </lineage>
</organism>
<dbReference type="EMBL" id="JAGUCN010000013">
    <property type="protein sequence ID" value="MBS2212164.1"/>
    <property type="molecule type" value="Genomic_DNA"/>
</dbReference>
<keyword evidence="2" id="KW-0486">Methionine biosynthesis</keyword>
<feature type="binding site" evidence="2">
    <location>
        <begin position="53"/>
        <end position="55"/>
    </location>
    <ligand>
        <name>substrate</name>
    </ligand>
</feature>
<reference evidence="3 4" key="1">
    <citation type="journal article" date="2014" name="Int. J. Syst. Evol. Microbiol.">
        <title>Carboxylicivirga gen. nov. in the family Marinilabiliaceae with two novel species, Carboxylicivirga mesophila sp. nov. and Carboxylicivirga taeanensis sp. nov., and reclassification of Cytophaga fermentans as Saccharicrinis fermentans gen. nov., comb. nov.</title>
        <authorList>
            <person name="Yang S.H."/>
            <person name="Seo H.S."/>
            <person name="Woo J.H."/>
            <person name="Oh H.M."/>
            <person name="Jang H."/>
            <person name="Lee J.H."/>
            <person name="Kim S.J."/>
            <person name="Kwon K.K."/>
        </authorList>
    </citation>
    <scope>NUCLEOTIDE SEQUENCE [LARGE SCALE GENOMIC DNA]</scope>
    <source>
        <strain evidence="3 4">JCM 18290</strain>
    </source>
</reference>
<dbReference type="Gene3D" id="1.20.120.420">
    <property type="entry name" value="translation initiation factor eif-2b, domain 1"/>
    <property type="match status" value="1"/>
</dbReference>
<dbReference type="RefSeq" id="WP_212228665.1">
    <property type="nucleotide sequence ID" value="NZ_JAGUCN010000013.1"/>
</dbReference>
<dbReference type="InterPro" id="IPR027363">
    <property type="entry name" value="M1Pi_N"/>
</dbReference>
<protein>
    <recommendedName>
        <fullName evidence="2">Methylthioribose-1-phosphate isomerase</fullName>
        <shortName evidence="2">M1Pi</shortName>
        <shortName evidence="2">MTR-1-P isomerase</shortName>
        <ecNumber evidence="2">5.3.1.23</ecNumber>
    </recommendedName>
    <alternativeName>
        <fullName evidence="2">S-methyl-5-thioribose-1-phosphate isomerase</fullName>
    </alternativeName>
</protein>
<evidence type="ECO:0000256" key="2">
    <source>
        <dbReference type="HAMAP-Rule" id="MF_01678"/>
    </source>
</evidence>
<dbReference type="Pfam" id="PF01008">
    <property type="entry name" value="IF-2B"/>
    <property type="match status" value="1"/>
</dbReference>
<keyword evidence="1 2" id="KW-0413">Isomerase</keyword>
<comment type="similarity">
    <text evidence="2">Belongs to the EIF-2B alpha/beta/delta subunits family. MtnA subfamily.</text>
</comment>
<evidence type="ECO:0000256" key="1">
    <source>
        <dbReference type="ARBA" id="ARBA00023235"/>
    </source>
</evidence>
<keyword evidence="4" id="KW-1185">Reference proteome</keyword>
<dbReference type="InterPro" id="IPR011559">
    <property type="entry name" value="Initiation_fac_2B_a/b/d"/>
</dbReference>
<dbReference type="NCBIfam" id="TIGR00512">
    <property type="entry name" value="salvage_mtnA"/>
    <property type="match status" value="1"/>
</dbReference>
<feature type="binding site" evidence="2">
    <location>
        <position position="189"/>
    </location>
    <ligand>
        <name>substrate</name>
    </ligand>
</feature>
<dbReference type="PANTHER" id="PTHR43475:SF1">
    <property type="entry name" value="METHYLTHIORIBOSE-1-PHOSPHATE ISOMERASE"/>
    <property type="match status" value="1"/>
</dbReference>
<feature type="active site" description="Proton donor" evidence="2">
    <location>
        <position position="230"/>
    </location>
</feature>
<dbReference type="PANTHER" id="PTHR43475">
    <property type="entry name" value="METHYLTHIORIBOSE-1-PHOSPHATE ISOMERASE"/>
    <property type="match status" value="1"/>
</dbReference>
<dbReference type="Proteomes" id="UP000721861">
    <property type="component" value="Unassembled WGS sequence"/>
</dbReference>
<evidence type="ECO:0000313" key="3">
    <source>
        <dbReference type="EMBL" id="MBS2212164.1"/>
    </source>
</evidence>
<dbReference type="Gene3D" id="3.40.50.10470">
    <property type="entry name" value="Translation initiation factor eif-2b, domain 2"/>
    <property type="match status" value="1"/>
</dbReference>
<dbReference type="InterPro" id="IPR005251">
    <property type="entry name" value="IF-M1Pi"/>
</dbReference>
<dbReference type="HAMAP" id="MF_01678">
    <property type="entry name" value="Salvage_MtnA"/>
    <property type="match status" value="1"/>
</dbReference>
<dbReference type="SUPFAM" id="SSF100950">
    <property type="entry name" value="NagB/RpiA/CoA transferase-like"/>
    <property type="match status" value="1"/>
</dbReference>
<sequence>MLIENQHYRTVWYDDTTRQVAMINQNKLPFEFEVVHFNTYQETAEAIRNMTVRGAGAIGAAAGFAMAQVFETTEDMHMIQEAREYIEATRPTAVNLFYATEKVFNAGKEQRNLAMVVAQEIADEDAEGCRLIGEYGNTLIQPSGRILTHCNAGWLAFVDYGSALSPVYAAHNAGKQPFVYVDETRPRGQGARLTAYELGQNKVEHRIIADNAAAYYMAKGDIDMVITGADRITANGDVANKIGTLEKAILAKEFGIPFYVAAPFSTFDFNTPSGDRIVIEERSDEELLYHEGPDDNNIIRKIRMAAPGSSGLNPAFDVTPNRYITGFITNRGIIRPDELKGYQ</sequence>
<comment type="pathway">
    <text evidence="2">Amino-acid biosynthesis; L-methionine biosynthesis via salvage pathway; L-methionine from S-methyl-5-thio-alpha-D-ribose 1-phosphate: step 1/6.</text>
</comment>
<dbReference type="InterPro" id="IPR000649">
    <property type="entry name" value="IF-2B-related"/>
</dbReference>